<dbReference type="Gene3D" id="3.40.50.1980">
    <property type="entry name" value="Nitrogenase molybdenum iron protein domain"/>
    <property type="match status" value="2"/>
</dbReference>
<name>A0A9X2X7C0_9HYPH</name>
<evidence type="ECO:0000313" key="3">
    <source>
        <dbReference type="EMBL" id="MCT8989444.1"/>
    </source>
</evidence>
<dbReference type="PANTHER" id="PTHR30535:SF4">
    <property type="entry name" value="HEMIN-BINDING PERIPLASMIC PROTEIN HMUT"/>
    <property type="match status" value="1"/>
</dbReference>
<dbReference type="PROSITE" id="PS50983">
    <property type="entry name" value="FE_B12_PBP"/>
    <property type="match status" value="1"/>
</dbReference>
<dbReference type="SUPFAM" id="SSF53807">
    <property type="entry name" value="Helical backbone' metal receptor"/>
    <property type="match status" value="1"/>
</dbReference>
<dbReference type="PANTHER" id="PTHR30535">
    <property type="entry name" value="VITAMIN B12-BINDING PROTEIN"/>
    <property type="match status" value="1"/>
</dbReference>
<evidence type="ECO:0000313" key="4">
    <source>
        <dbReference type="Proteomes" id="UP001149009"/>
    </source>
</evidence>
<organism evidence="3 4">
    <name type="scientific">Chelativorans petroleitrophicus</name>
    <dbReference type="NCBI Taxonomy" id="2975484"/>
    <lineage>
        <taxon>Bacteria</taxon>
        <taxon>Pseudomonadati</taxon>
        <taxon>Pseudomonadota</taxon>
        <taxon>Alphaproteobacteria</taxon>
        <taxon>Hyphomicrobiales</taxon>
        <taxon>Phyllobacteriaceae</taxon>
        <taxon>Chelativorans</taxon>
    </lineage>
</organism>
<evidence type="ECO:0000256" key="1">
    <source>
        <dbReference type="SAM" id="SignalP"/>
    </source>
</evidence>
<dbReference type="CDD" id="cd01149">
    <property type="entry name" value="HutB"/>
    <property type="match status" value="1"/>
</dbReference>
<evidence type="ECO:0000259" key="2">
    <source>
        <dbReference type="PROSITE" id="PS50983"/>
    </source>
</evidence>
<feature type="signal peptide" evidence="1">
    <location>
        <begin position="1"/>
        <end position="23"/>
    </location>
</feature>
<keyword evidence="1" id="KW-0732">Signal</keyword>
<feature type="domain" description="Fe/B12 periplasmic-binding" evidence="2">
    <location>
        <begin position="36"/>
        <end position="291"/>
    </location>
</feature>
<dbReference type="InterPro" id="IPR002491">
    <property type="entry name" value="ABC_transptr_periplasmic_BD"/>
</dbReference>
<dbReference type="Proteomes" id="UP001149009">
    <property type="component" value="Unassembled WGS sequence"/>
</dbReference>
<dbReference type="Pfam" id="PF01497">
    <property type="entry name" value="Peripla_BP_2"/>
    <property type="match status" value="1"/>
</dbReference>
<gene>
    <name evidence="3" type="ORF">NYR54_03905</name>
</gene>
<sequence length="294" mass="30841">MLRKLNLGSFLLAALFLSVPVRAAYDLPEPFEDASRLVTIGGSLTEIVYALGEEERLIARDTTSDFPPEAAELPDIGYMRQLAPEGVLSVAPSAILALEGSGPPETMNVLVKASVPLVLVPEKFDRDGILTKIRYVGAALGQNGKAESLAAQVASEIAAAEGLTERIAERKRVLFILSLQGGRILASGTDTAADGIISMAGGLNAMDAFSGYKPVSDEAIIEAQPDVILMMDRGGDLDISDAELFSNVAIAATPAGQRRAVIRMDGSYLLGFGPRTAGAVRELAAALYGPLAVK</sequence>
<reference evidence="3" key="1">
    <citation type="submission" date="2022-08" db="EMBL/GenBank/DDBJ databases">
        <title>Chelativorans sichuanense sp. nov., a paraffin oil-degrading bacterium isolated from a mixture of oil-based drill cuttings and paddy soil.</title>
        <authorList>
            <person name="Yu J."/>
            <person name="Liu H."/>
            <person name="Chen Q."/>
        </authorList>
    </citation>
    <scope>NUCLEOTIDE SEQUENCE</scope>
    <source>
        <strain evidence="3">SCAU 2101</strain>
    </source>
</reference>
<dbReference type="RefSeq" id="WP_261514204.1">
    <property type="nucleotide sequence ID" value="NZ_JAODNV010000005.1"/>
</dbReference>
<keyword evidence="4" id="KW-1185">Reference proteome</keyword>
<protein>
    <submittedName>
        <fullName evidence="3">ABC transporter substrate-binding protein</fullName>
    </submittedName>
</protein>
<dbReference type="InterPro" id="IPR050902">
    <property type="entry name" value="ABC_Transporter_SBP"/>
</dbReference>
<comment type="caution">
    <text evidence="3">The sequence shown here is derived from an EMBL/GenBank/DDBJ whole genome shotgun (WGS) entry which is preliminary data.</text>
</comment>
<dbReference type="EMBL" id="JAODNV010000005">
    <property type="protein sequence ID" value="MCT8989444.1"/>
    <property type="molecule type" value="Genomic_DNA"/>
</dbReference>
<feature type="chain" id="PRO_5040836579" evidence="1">
    <location>
        <begin position="24"/>
        <end position="294"/>
    </location>
</feature>
<dbReference type="AlphaFoldDB" id="A0A9X2X7C0"/>
<accession>A0A9X2X7C0</accession>
<proteinExistence type="predicted"/>